<name>A0A533I2X0_PARDE</name>
<protein>
    <submittedName>
        <fullName evidence="2">Gluconate 2-dehydrogenase subunit 3 family protein</fullName>
    </submittedName>
</protein>
<accession>A0A533I2X0</accession>
<gene>
    <name evidence="2" type="ORF">DI616_16535</name>
</gene>
<sequence length="234" mass="25354">MSEPPGFPSRRSFLKASAATTVALTGLAAHAQSQPAEPVPALEDYQPEYFTAEEWAFIMAATARLIPSDGDGPGAIEARVPVFIDRQLAGDYGSADDWYMTGPHDASADPQRGWQTPLDPAQVYREGIAAFDAWCETQHGAIFAGLEPAVQDQALTALQEGDVPLQPEVRDLFSILLQNTKEGYFADPMYGGNHGMQAWVYIGFPGARGNFREWAGRHNTPYPLGPVSISGERA</sequence>
<dbReference type="InterPro" id="IPR019546">
    <property type="entry name" value="TAT_signal_bac_arc"/>
</dbReference>
<dbReference type="Pfam" id="PF13618">
    <property type="entry name" value="Gluconate_2-dh3"/>
    <property type="match status" value="1"/>
</dbReference>
<dbReference type="InterPro" id="IPR027056">
    <property type="entry name" value="Gluconate_2DH_su3"/>
</dbReference>
<dbReference type="AlphaFoldDB" id="A0A533I2X0"/>
<organism evidence="2 3">
    <name type="scientific">Paracoccus denitrificans</name>
    <dbReference type="NCBI Taxonomy" id="266"/>
    <lineage>
        <taxon>Bacteria</taxon>
        <taxon>Pseudomonadati</taxon>
        <taxon>Pseudomonadota</taxon>
        <taxon>Alphaproteobacteria</taxon>
        <taxon>Rhodobacterales</taxon>
        <taxon>Paracoccaceae</taxon>
        <taxon>Paracoccus</taxon>
    </lineage>
</organism>
<dbReference type="Proteomes" id="UP000315344">
    <property type="component" value="Unassembled WGS sequence"/>
</dbReference>
<proteinExistence type="predicted"/>
<comment type="caution">
    <text evidence="2">The sequence shown here is derived from an EMBL/GenBank/DDBJ whole genome shotgun (WGS) entry which is preliminary data.</text>
</comment>
<reference evidence="2 3" key="1">
    <citation type="journal article" date="2017" name="Nat. Commun.">
        <title>In situ click chemistry generation of cyclooxygenase-2 inhibitors.</title>
        <authorList>
            <person name="Bhardwaj A."/>
            <person name="Kaur J."/>
            <person name="Wuest M."/>
            <person name="Wuest F."/>
        </authorList>
    </citation>
    <scope>NUCLEOTIDE SEQUENCE [LARGE SCALE GENOMIC DNA]</scope>
    <source>
        <strain evidence="2">S2_012_000_R3_94</strain>
    </source>
</reference>
<dbReference type="NCBIfam" id="TIGR01409">
    <property type="entry name" value="TAT_signal_seq"/>
    <property type="match status" value="1"/>
</dbReference>
<evidence type="ECO:0000313" key="3">
    <source>
        <dbReference type="Proteomes" id="UP000315344"/>
    </source>
</evidence>
<keyword evidence="1" id="KW-0732">Signal</keyword>
<dbReference type="InterPro" id="IPR006311">
    <property type="entry name" value="TAT_signal"/>
</dbReference>
<feature type="chain" id="PRO_5022225626" evidence="1">
    <location>
        <begin position="32"/>
        <end position="234"/>
    </location>
</feature>
<dbReference type="EMBL" id="VAFL01000017">
    <property type="protein sequence ID" value="TKW64981.1"/>
    <property type="molecule type" value="Genomic_DNA"/>
</dbReference>
<feature type="signal peptide" evidence="1">
    <location>
        <begin position="1"/>
        <end position="31"/>
    </location>
</feature>
<evidence type="ECO:0000313" key="2">
    <source>
        <dbReference type="EMBL" id="TKW64981.1"/>
    </source>
</evidence>
<evidence type="ECO:0000256" key="1">
    <source>
        <dbReference type="SAM" id="SignalP"/>
    </source>
</evidence>
<dbReference type="PROSITE" id="PS51318">
    <property type="entry name" value="TAT"/>
    <property type="match status" value="1"/>
</dbReference>